<evidence type="ECO:0000256" key="5">
    <source>
        <dbReference type="ARBA" id="ARBA00022989"/>
    </source>
</evidence>
<keyword evidence="6 7" id="KW-0472">Membrane</keyword>
<feature type="transmembrane region" description="Helical" evidence="7">
    <location>
        <begin position="30"/>
        <end position="58"/>
    </location>
</feature>
<comment type="caution">
    <text evidence="8">The sequence shown here is derived from an EMBL/GenBank/DDBJ whole genome shotgun (WGS) entry which is preliminary data.</text>
</comment>
<feature type="transmembrane region" description="Helical" evidence="7">
    <location>
        <begin position="170"/>
        <end position="189"/>
    </location>
</feature>
<gene>
    <name evidence="8" type="primary">tauE</name>
    <name evidence="8" type="ORF">SDC9_96151</name>
</gene>
<feature type="transmembrane region" description="Helical" evidence="7">
    <location>
        <begin position="201"/>
        <end position="218"/>
    </location>
</feature>
<keyword evidence="3" id="KW-1003">Cell membrane</keyword>
<keyword evidence="4 7" id="KW-0812">Transmembrane</keyword>
<keyword evidence="2" id="KW-0813">Transport</keyword>
<comment type="subcellular location">
    <subcellularLocation>
        <location evidence="1">Cell membrane</location>
        <topology evidence="1">Multi-pass membrane protein</topology>
    </subcellularLocation>
</comment>
<dbReference type="InterPro" id="IPR052017">
    <property type="entry name" value="TSUP"/>
</dbReference>
<evidence type="ECO:0000256" key="3">
    <source>
        <dbReference type="ARBA" id="ARBA00022475"/>
    </source>
</evidence>
<evidence type="ECO:0000256" key="6">
    <source>
        <dbReference type="ARBA" id="ARBA00023136"/>
    </source>
</evidence>
<feature type="transmembrane region" description="Helical" evidence="7">
    <location>
        <begin position="230"/>
        <end position="249"/>
    </location>
</feature>
<dbReference type="PANTHER" id="PTHR30269:SF37">
    <property type="entry name" value="MEMBRANE TRANSPORTER PROTEIN"/>
    <property type="match status" value="1"/>
</dbReference>
<dbReference type="GO" id="GO:0005886">
    <property type="term" value="C:plasma membrane"/>
    <property type="evidence" value="ECO:0007669"/>
    <property type="project" value="UniProtKB-SubCell"/>
</dbReference>
<feature type="transmembrane region" description="Helical" evidence="7">
    <location>
        <begin position="79"/>
        <end position="98"/>
    </location>
</feature>
<dbReference type="InterPro" id="IPR002781">
    <property type="entry name" value="TM_pro_TauE-like"/>
</dbReference>
<dbReference type="EMBL" id="VSSQ01012517">
    <property type="protein sequence ID" value="MPM49422.1"/>
    <property type="molecule type" value="Genomic_DNA"/>
</dbReference>
<proteinExistence type="predicted"/>
<dbReference type="PANTHER" id="PTHR30269">
    <property type="entry name" value="TRANSMEMBRANE PROTEIN YFCA"/>
    <property type="match status" value="1"/>
</dbReference>
<evidence type="ECO:0000256" key="7">
    <source>
        <dbReference type="SAM" id="Phobius"/>
    </source>
</evidence>
<feature type="transmembrane region" description="Helical" evidence="7">
    <location>
        <begin position="134"/>
        <end position="150"/>
    </location>
</feature>
<keyword evidence="5 7" id="KW-1133">Transmembrane helix</keyword>
<evidence type="ECO:0000256" key="4">
    <source>
        <dbReference type="ARBA" id="ARBA00022692"/>
    </source>
</evidence>
<name>A0A645A8H1_9ZZZZ</name>
<reference evidence="8" key="1">
    <citation type="submission" date="2019-08" db="EMBL/GenBank/DDBJ databases">
        <authorList>
            <person name="Kucharzyk K."/>
            <person name="Murdoch R.W."/>
            <person name="Higgins S."/>
            <person name="Loffler F."/>
        </authorList>
    </citation>
    <scope>NUCLEOTIDE SEQUENCE</scope>
</reference>
<organism evidence="8">
    <name type="scientific">bioreactor metagenome</name>
    <dbReference type="NCBI Taxonomy" id="1076179"/>
    <lineage>
        <taxon>unclassified sequences</taxon>
        <taxon>metagenomes</taxon>
        <taxon>ecological metagenomes</taxon>
    </lineage>
</organism>
<dbReference type="AlphaFoldDB" id="A0A645A8H1"/>
<evidence type="ECO:0000256" key="1">
    <source>
        <dbReference type="ARBA" id="ARBA00004651"/>
    </source>
</evidence>
<feature type="transmembrane region" description="Helical" evidence="7">
    <location>
        <begin position="104"/>
        <end position="122"/>
    </location>
</feature>
<protein>
    <submittedName>
        <fullName evidence="8">Putative sulfite/organosulfonate exporter TauE</fullName>
    </submittedName>
</protein>
<accession>A0A645A8H1</accession>
<dbReference type="Pfam" id="PF01925">
    <property type="entry name" value="TauE"/>
    <property type="match status" value="1"/>
</dbReference>
<evidence type="ECO:0000256" key="2">
    <source>
        <dbReference type="ARBA" id="ARBA00022448"/>
    </source>
</evidence>
<evidence type="ECO:0000313" key="8">
    <source>
        <dbReference type="EMBL" id="MPM49422.1"/>
    </source>
</evidence>
<sequence length="250" mass="26412">MGMDWGSFAMLLVVVALASACQNLTGFAFALIFVGLAGALHLMPIADAANVAGLLSLVNGVVYLRSHPFTPRWDLLKPMLISSQIGVLIGLGLLQLLSGDLVSVLRMLLGVTIIACAFLLLVQKGRREQVSGTRSMYVAGGLSGLLGGLFSTSGPPIVYHLYREPLPAALIRQCLLVLFLANTVLRLGIVISMGQLTQASLVVSAFAVPVVAGVTWLLAKYPPPLPVRVLQWLVCTLLLLAGVSMLISAL</sequence>